<dbReference type="CDD" id="cd16098">
    <property type="entry name" value="FliS"/>
    <property type="match status" value="1"/>
</dbReference>
<proteinExistence type="inferred from homology"/>
<comment type="similarity">
    <text evidence="2">Belongs to the FliS family.</text>
</comment>
<keyword evidence="4" id="KW-1005">Bacterial flagellum biogenesis</keyword>
<dbReference type="NCBIfam" id="TIGR00208">
    <property type="entry name" value="fliS"/>
    <property type="match status" value="1"/>
</dbReference>
<reference evidence="8" key="1">
    <citation type="submission" date="2013-03" db="EMBL/GenBank/DDBJ databases">
        <title>Genome sequence of Chthonomonas calidirosea, the first sequenced genome from the Armatimonadetes phylum (formally candidate division OP10).</title>
        <authorList>
            <person name="Lee K.C.Y."/>
            <person name="Morgan X.C."/>
            <person name="Dunfield P.F."/>
            <person name="Tamas I."/>
            <person name="Houghton K.M."/>
            <person name="Vyssotski M."/>
            <person name="Ryan J.L.J."/>
            <person name="Lagutin K."/>
            <person name="McDonald I.R."/>
            <person name="Stott M.B."/>
        </authorList>
    </citation>
    <scope>NUCLEOTIDE SEQUENCE [LARGE SCALE GENOMIC DNA]</scope>
    <source>
        <strain evidence="8">DSM 23976 / ICMP 18418 / T49</strain>
    </source>
</reference>
<keyword evidence="7" id="KW-0969">Cilium</keyword>
<dbReference type="SUPFAM" id="SSF101116">
    <property type="entry name" value="Flagellar export chaperone FliS"/>
    <property type="match status" value="1"/>
</dbReference>
<dbReference type="EMBL" id="HF951689">
    <property type="protein sequence ID" value="CCW35047.1"/>
    <property type="molecule type" value="Genomic_DNA"/>
</dbReference>
<keyword evidence="7" id="KW-0966">Cell projection</keyword>
<dbReference type="GO" id="GO:0071973">
    <property type="term" value="P:bacterial-type flagellum-dependent cell motility"/>
    <property type="evidence" value="ECO:0007669"/>
    <property type="project" value="TreeGrafter"/>
</dbReference>
<keyword evidence="7" id="KW-0282">Flagellum</keyword>
<name>S0EXM0_CHTCT</name>
<keyword evidence="5" id="KW-0143">Chaperone</keyword>
<dbReference type="AlphaFoldDB" id="S0EXM0"/>
<dbReference type="PATRIC" id="fig|1303518.3.peg.1251"/>
<dbReference type="KEGG" id="ccz:CCALI_01229"/>
<evidence type="ECO:0000256" key="1">
    <source>
        <dbReference type="ARBA" id="ARBA00004514"/>
    </source>
</evidence>
<dbReference type="STRING" id="454171.CP488_02868"/>
<keyword evidence="8" id="KW-1185">Reference proteome</keyword>
<dbReference type="Gene3D" id="1.20.120.340">
    <property type="entry name" value="Flagellar protein FliS"/>
    <property type="match status" value="1"/>
</dbReference>
<dbReference type="GO" id="GO:0044780">
    <property type="term" value="P:bacterial-type flagellum assembly"/>
    <property type="evidence" value="ECO:0007669"/>
    <property type="project" value="InterPro"/>
</dbReference>
<dbReference type="HOGENOM" id="CLU_080373_3_1_0"/>
<dbReference type="GO" id="GO:0005829">
    <property type="term" value="C:cytosol"/>
    <property type="evidence" value="ECO:0007669"/>
    <property type="project" value="UniProtKB-SubCell"/>
</dbReference>
<feature type="region of interest" description="Disordered" evidence="6">
    <location>
        <begin position="15"/>
        <end position="36"/>
    </location>
</feature>
<dbReference type="InterPro" id="IPR036584">
    <property type="entry name" value="FliS_sf"/>
</dbReference>
<evidence type="ECO:0000256" key="5">
    <source>
        <dbReference type="ARBA" id="ARBA00023186"/>
    </source>
</evidence>
<dbReference type="InParanoid" id="S0EXM0"/>
<comment type="subcellular location">
    <subcellularLocation>
        <location evidence="1">Cytoplasm</location>
        <location evidence="1">Cytosol</location>
    </subcellularLocation>
</comment>
<evidence type="ECO:0000256" key="6">
    <source>
        <dbReference type="SAM" id="MobiDB-lite"/>
    </source>
</evidence>
<dbReference type="RefSeq" id="WP_016482592.1">
    <property type="nucleotide sequence ID" value="NC_021487.1"/>
</dbReference>
<gene>
    <name evidence="7" type="ORF">CCALI_01229</name>
</gene>
<evidence type="ECO:0000313" key="7">
    <source>
        <dbReference type="EMBL" id="CCW35047.1"/>
    </source>
</evidence>
<dbReference type="InterPro" id="IPR003713">
    <property type="entry name" value="FliS"/>
</dbReference>
<sequence length="175" mass="19523">MNAKGSDASQNLLLTTSGEKLKSSSTSHTSLKNRNHRYRKAQIETASPVQLVLLLYESAIRFCDQALEAMAQKNLSEQNTNLLKAEEIIGELIGALNQDAGGELAVNLRRIYLYMLEKLVLANLYDESEGVQQVRDMLRSLHDSWAEAAQRLLEQTTLEAGENLPETARLGDRHV</sequence>
<dbReference type="FunCoup" id="S0EXM0">
    <property type="interactions" value="51"/>
</dbReference>
<protein>
    <submittedName>
        <fullName evidence="7">Flagellar biosynthetic protein FliS</fullName>
    </submittedName>
</protein>
<evidence type="ECO:0000313" key="8">
    <source>
        <dbReference type="Proteomes" id="UP000014227"/>
    </source>
</evidence>
<dbReference type="PANTHER" id="PTHR34773">
    <property type="entry name" value="FLAGELLAR SECRETION CHAPERONE FLIS"/>
    <property type="match status" value="1"/>
</dbReference>
<organism evidence="7 8">
    <name type="scientific">Chthonomonas calidirosea (strain DSM 23976 / ICMP 18418 / T49)</name>
    <dbReference type="NCBI Taxonomy" id="1303518"/>
    <lineage>
        <taxon>Bacteria</taxon>
        <taxon>Bacillati</taxon>
        <taxon>Armatimonadota</taxon>
        <taxon>Chthonomonadia</taxon>
        <taxon>Chthonomonadales</taxon>
        <taxon>Chthonomonadaceae</taxon>
        <taxon>Chthonomonas</taxon>
    </lineage>
</organism>
<dbReference type="eggNOG" id="COG1516">
    <property type="taxonomic scope" value="Bacteria"/>
</dbReference>
<dbReference type="PANTHER" id="PTHR34773:SF1">
    <property type="entry name" value="FLAGELLAR SECRETION CHAPERONE FLIS"/>
    <property type="match status" value="1"/>
</dbReference>
<dbReference type="Proteomes" id="UP000014227">
    <property type="component" value="Chromosome I"/>
</dbReference>
<evidence type="ECO:0000256" key="3">
    <source>
        <dbReference type="ARBA" id="ARBA00022490"/>
    </source>
</evidence>
<accession>S0EXM0</accession>
<dbReference type="OrthoDB" id="1524959at2"/>
<keyword evidence="3" id="KW-0963">Cytoplasm</keyword>
<evidence type="ECO:0000256" key="2">
    <source>
        <dbReference type="ARBA" id="ARBA00008787"/>
    </source>
</evidence>
<evidence type="ECO:0000256" key="4">
    <source>
        <dbReference type="ARBA" id="ARBA00022795"/>
    </source>
</evidence>
<dbReference type="Pfam" id="PF02561">
    <property type="entry name" value="FliS"/>
    <property type="match status" value="1"/>
</dbReference>